<protein>
    <submittedName>
        <fullName evidence="2">Uncharacterized protein</fullName>
    </submittedName>
</protein>
<proteinExistence type="predicted"/>
<dbReference type="PATRIC" id="fig|1453497.3.peg.1849"/>
<dbReference type="Proteomes" id="UP000077339">
    <property type="component" value="Unassembled WGS sequence"/>
</dbReference>
<evidence type="ECO:0000313" key="3">
    <source>
        <dbReference type="Proteomes" id="UP000077339"/>
    </source>
</evidence>
<keyword evidence="1" id="KW-0812">Transmembrane</keyword>
<gene>
    <name evidence="2" type="ORF">AT15_09320</name>
</gene>
<keyword evidence="1" id="KW-1133">Transmembrane helix</keyword>
<name>A0A176K1M2_9BACT</name>
<keyword evidence="3" id="KW-1185">Reference proteome</keyword>
<evidence type="ECO:0000256" key="1">
    <source>
        <dbReference type="SAM" id="Phobius"/>
    </source>
</evidence>
<evidence type="ECO:0000313" key="2">
    <source>
        <dbReference type="EMBL" id="OAA30874.1"/>
    </source>
</evidence>
<dbReference type="EMBL" id="JFHK01000006">
    <property type="protein sequence ID" value="OAA30874.1"/>
    <property type="molecule type" value="Genomic_DNA"/>
</dbReference>
<keyword evidence="1" id="KW-0472">Membrane</keyword>
<comment type="caution">
    <text evidence="2">The sequence shown here is derived from an EMBL/GenBank/DDBJ whole genome shotgun (WGS) entry which is preliminary data.</text>
</comment>
<reference evidence="2 3" key="1">
    <citation type="submission" date="2014-02" db="EMBL/GenBank/DDBJ databases">
        <title>Kosmotoga genome sequencing.</title>
        <authorList>
            <person name="Pollo S.M."/>
            <person name="Charchuk R."/>
            <person name="Nesbo C.L."/>
        </authorList>
    </citation>
    <scope>NUCLEOTIDE SEQUENCE [LARGE SCALE GENOMIC DNA]</scope>
    <source>
        <strain evidence="2 3">S304</strain>
    </source>
</reference>
<dbReference type="AlphaFoldDB" id="A0A176K1M2"/>
<accession>A0A176K1M2</accession>
<organism evidence="2 3">
    <name type="scientific">Kosmotoga arenicorallina S304</name>
    <dbReference type="NCBI Taxonomy" id="1453497"/>
    <lineage>
        <taxon>Bacteria</taxon>
        <taxon>Thermotogati</taxon>
        <taxon>Thermotogota</taxon>
        <taxon>Thermotogae</taxon>
        <taxon>Kosmotogales</taxon>
        <taxon>Kosmotogaceae</taxon>
        <taxon>Kosmotoga</taxon>
    </lineage>
</organism>
<dbReference type="OrthoDB" id="49563at2"/>
<dbReference type="STRING" id="1453497.AT15_09320"/>
<dbReference type="RefSeq" id="WP_068347106.1">
    <property type="nucleotide sequence ID" value="NZ_JFHK01000006.1"/>
</dbReference>
<sequence length="96" mass="10819">MQSIIAKRRVTKLETRDMVLTQSGVWPVVTVLQIIIIFLATTVSIVLPLHFGNKTDLYNEMAIEKAAKITVMESKLDDLSREISYLETVVGVRAEK</sequence>
<feature type="transmembrane region" description="Helical" evidence="1">
    <location>
        <begin position="25"/>
        <end position="51"/>
    </location>
</feature>